<keyword evidence="2" id="KW-1185">Reference proteome</keyword>
<dbReference type="STRING" id="1927124.BST13_29245"/>
<accession>A0A1X0AEG5</accession>
<reference evidence="1 2" key="1">
    <citation type="submission" date="2017-02" db="EMBL/GenBank/DDBJ databases">
        <title>The new phylogeny of genus Mycobacterium.</title>
        <authorList>
            <person name="Tortoli E."/>
            <person name="Trovato A."/>
            <person name="Cirillo D.M."/>
        </authorList>
    </citation>
    <scope>NUCLEOTIDE SEQUENCE [LARGE SCALE GENOMIC DNA]</scope>
    <source>
        <strain evidence="1 2">RW6</strain>
    </source>
</reference>
<dbReference type="Gene3D" id="3.40.830.10">
    <property type="entry name" value="LigB-like"/>
    <property type="match status" value="1"/>
</dbReference>
<dbReference type="AlphaFoldDB" id="A0A1X0AEG5"/>
<evidence type="ECO:0000313" key="2">
    <source>
        <dbReference type="Proteomes" id="UP000192448"/>
    </source>
</evidence>
<protein>
    <submittedName>
        <fullName evidence="1">Uncharacterized protein</fullName>
    </submittedName>
</protein>
<gene>
    <name evidence="1" type="ORF">BST13_29245</name>
</gene>
<name>A0A1X0AEG5_9MYCO</name>
<comment type="caution">
    <text evidence="1">The sequence shown here is derived from an EMBL/GenBank/DDBJ whole genome shotgun (WGS) entry which is preliminary data.</text>
</comment>
<dbReference type="EMBL" id="MVHF01000041">
    <property type="protein sequence ID" value="ORA28248.1"/>
    <property type="molecule type" value="Genomic_DNA"/>
</dbReference>
<organism evidence="1 2">
    <name type="scientific">Mycobacterium aquaticum</name>
    <dbReference type="NCBI Taxonomy" id="1927124"/>
    <lineage>
        <taxon>Bacteria</taxon>
        <taxon>Bacillati</taxon>
        <taxon>Actinomycetota</taxon>
        <taxon>Actinomycetes</taxon>
        <taxon>Mycobacteriales</taxon>
        <taxon>Mycobacteriaceae</taxon>
        <taxon>Mycobacterium</taxon>
    </lineage>
</organism>
<proteinExistence type="predicted"/>
<evidence type="ECO:0000313" key="1">
    <source>
        <dbReference type="EMBL" id="ORA28248.1"/>
    </source>
</evidence>
<dbReference type="RefSeq" id="WP_211296206.1">
    <property type="nucleotide sequence ID" value="NZ_MVHF01000041.1"/>
</dbReference>
<dbReference type="Proteomes" id="UP000192448">
    <property type="component" value="Unassembled WGS sequence"/>
</dbReference>
<sequence>MRSAIAIVPSAPVLVPELMGSAAAELTDLRAAVVAAAQTLPARWVVVGVGDADAVIGSESAGTFAGYGVDVAVALGPGCPQAPTELPLSALVAGWIRGQANPEAAAEVRMYADSHTADAAQAHGRRLRALIDDAADPVGVLVVADGAHTLTASAPGGYDPESGAIQSALDDALAVGDAAALLRLPEWIVGRVAYQVLAGLTEPGPAGARELYRGAPYGVGYFAGVWHP</sequence>